<feature type="domain" description="Probable zinc-ribbon" evidence="2">
    <location>
        <begin position="450"/>
        <end position="493"/>
    </location>
</feature>
<evidence type="ECO:0000313" key="4">
    <source>
        <dbReference type="EMBL" id="CAI9101157.1"/>
    </source>
</evidence>
<feature type="region of interest" description="Disordered" evidence="1">
    <location>
        <begin position="622"/>
        <end position="686"/>
    </location>
</feature>
<evidence type="ECO:0000313" key="5">
    <source>
        <dbReference type="Proteomes" id="UP001161247"/>
    </source>
</evidence>
<dbReference type="GO" id="GO:1900150">
    <property type="term" value="P:regulation of defense response to fungus"/>
    <property type="evidence" value="ECO:0007669"/>
    <property type="project" value="InterPro"/>
</dbReference>
<evidence type="ECO:0000259" key="3">
    <source>
        <dbReference type="Pfam" id="PF22910"/>
    </source>
</evidence>
<dbReference type="PANTHER" id="PTHR31105:SF42">
    <property type="entry name" value="OS02G0258300 PROTEIN"/>
    <property type="match status" value="1"/>
</dbReference>
<dbReference type="InterPro" id="IPR055126">
    <property type="entry name" value="EDR4-like_N"/>
</dbReference>
<reference evidence="4" key="1">
    <citation type="submission" date="2023-03" db="EMBL/GenBank/DDBJ databases">
        <authorList>
            <person name="Julca I."/>
        </authorList>
    </citation>
    <scope>NUCLEOTIDE SEQUENCE</scope>
</reference>
<feature type="region of interest" description="Disordered" evidence="1">
    <location>
        <begin position="545"/>
        <end position="591"/>
    </location>
</feature>
<evidence type="ECO:0000256" key="1">
    <source>
        <dbReference type="SAM" id="MobiDB-lite"/>
    </source>
</evidence>
<feature type="region of interest" description="Disordered" evidence="1">
    <location>
        <begin position="155"/>
        <end position="187"/>
    </location>
</feature>
<gene>
    <name evidence="4" type="ORF">OLC1_LOCUS10816</name>
</gene>
<feature type="domain" description="Enhanced disease resistance 4-like N-terminal" evidence="3">
    <location>
        <begin position="9"/>
        <end position="41"/>
    </location>
</feature>
<dbReference type="Pfam" id="PF11331">
    <property type="entry name" value="Zn_ribbon_12"/>
    <property type="match status" value="1"/>
</dbReference>
<dbReference type="Proteomes" id="UP001161247">
    <property type="component" value="Chromosome 4"/>
</dbReference>
<evidence type="ECO:0000259" key="2">
    <source>
        <dbReference type="Pfam" id="PF11331"/>
    </source>
</evidence>
<feature type="compositionally biased region" description="Low complexity" evidence="1">
    <location>
        <begin position="176"/>
        <end position="185"/>
    </location>
</feature>
<accession>A0AAV1D3J3</accession>
<dbReference type="InterPro" id="IPR021480">
    <property type="entry name" value="Zinc_ribbon_12"/>
</dbReference>
<feature type="compositionally biased region" description="Basic and acidic residues" evidence="1">
    <location>
        <begin position="155"/>
        <end position="164"/>
    </location>
</feature>
<protein>
    <submittedName>
        <fullName evidence="4">OLC1v1038416C1</fullName>
    </submittedName>
</protein>
<keyword evidence="5" id="KW-1185">Reference proteome</keyword>
<proteinExistence type="predicted"/>
<feature type="compositionally biased region" description="Polar residues" evidence="1">
    <location>
        <begin position="650"/>
        <end position="679"/>
    </location>
</feature>
<name>A0AAV1D3J3_OLDCO</name>
<dbReference type="Pfam" id="PF22910">
    <property type="entry name" value="EDR4-like_1st"/>
    <property type="match status" value="1"/>
</dbReference>
<dbReference type="InterPro" id="IPR040244">
    <property type="entry name" value="EDR4-like"/>
</dbReference>
<organism evidence="4 5">
    <name type="scientific">Oldenlandia corymbosa var. corymbosa</name>
    <dbReference type="NCBI Taxonomy" id="529605"/>
    <lineage>
        <taxon>Eukaryota</taxon>
        <taxon>Viridiplantae</taxon>
        <taxon>Streptophyta</taxon>
        <taxon>Embryophyta</taxon>
        <taxon>Tracheophyta</taxon>
        <taxon>Spermatophyta</taxon>
        <taxon>Magnoliopsida</taxon>
        <taxon>eudicotyledons</taxon>
        <taxon>Gunneridae</taxon>
        <taxon>Pentapetalae</taxon>
        <taxon>asterids</taxon>
        <taxon>lamiids</taxon>
        <taxon>Gentianales</taxon>
        <taxon>Rubiaceae</taxon>
        <taxon>Rubioideae</taxon>
        <taxon>Spermacoceae</taxon>
        <taxon>Hedyotis-Oldenlandia complex</taxon>
        <taxon>Oldenlandia</taxon>
    </lineage>
</organism>
<dbReference type="AlphaFoldDB" id="A0AAV1D3J3"/>
<dbReference type="EMBL" id="OX459121">
    <property type="protein sequence ID" value="CAI9101157.1"/>
    <property type="molecule type" value="Genomic_DNA"/>
</dbReference>
<dbReference type="PANTHER" id="PTHR31105">
    <property type="entry name" value="EXTRA-LARGE G-PROTEIN-LIKE"/>
    <property type="match status" value="1"/>
</dbReference>
<sequence length="875" mass="97486">MAEAIANVVRLVQCPNCGNLLPEISDYSAYQCGACGTALKADKENGGVDPSLNNSVEERLPRFPERLLQNSENLLVSGMSSNVPIPEDDTISNVSSSSYRTERRRFSRDTNEPHRAVFYDDDDVIANSHSRNQSFEEMKFRTRFVNDLQGSGKQWDRRFGRTNEMDGFSRPPRNDVVSTSYSTSKYSEEGMPLNTQLQGSYNGYREPLNKIDGLHGRDGIVGLPGEDRATILRKLEELKLQVLRSGDVVDRSKNKFPLERRNVSPDPYGYAEEFLTDGYSYMGRHPLPYVNQYIETTPLGNRHGFYPPLRLPGHVQEFGNVVPMDHYYSHRPNVSYHHPSCSCFHCYEQYQIQGRAQVRVPPNAYGARQVSNVAKDPAFYHHEYESTVGSRDHRETYHDGFTSFKSSNPPSHQRWPSDLKSEASSVFVHKQNRPARILVSSGSRKCHPVAGGAPFLACQSCHELLWLPKKVVLDVNPKKMRCGACSILIEVTVDSKNLNVVISSVVNRTNDVNLSSGEDLNQWSGNQNKAHEKFASDDFDNSDCNYESMDRELGSTPNGAGKSPHSTLSSSSDKELRLDDESLPDMGNKSNYNAPELLVKGIELPPPAGSSLQELFEYSNKYHRPKHHGNGNRSGLSERNKMTPPVKASFRQSTTNDGSATEIEISSNEYANTTGTSLDSGEARHEGKVQMKAHKTADSFFASMIKRSFRNSNKSMTDDSVQEEQANVTVNGNLIPDRLIKKASILAGPIHPGHYWYDFRAGFWGVMGGPCLGIIPPFIEEFNYPMPENCAGGTTGVVVNGRELHPKDLKLLASRGLPTDGKRSFILEISGRVLDADTGEELESLGKLAPTIERLKRGFGMKDRKSGASITSQFC</sequence>